<comment type="caution">
    <text evidence="2">The sequence shown here is derived from an EMBL/GenBank/DDBJ whole genome shotgun (WGS) entry which is preliminary data.</text>
</comment>
<protein>
    <submittedName>
        <fullName evidence="2">Uncharacterized protein</fullName>
    </submittedName>
</protein>
<feature type="compositionally biased region" description="Polar residues" evidence="1">
    <location>
        <begin position="55"/>
        <end position="69"/>
    </location>
</feature>
<feature type="compositionally biased region" description="Polar residues" evidence="1">
    <location>
        <begin position="32"/>
        <end position="48"/>
    </location>
</feature>
<proteinExistence type="predicted"/>
<dbReference type="EMBL" id="ASPP01039048">
    <property type="protein sequence ID" value="ETO01157.1"/>
    <property type="molecule type" value="Genomic_DNA"/>
</dbReference>
<keyword evidence="3" id="KW-1185">Reference proteome</keyword>
<feature type="non-terminal residue" evidence="2">
    <location>
        <position position="171"/>
    </location>
</feature>
<evidence type="ECO:0000256" key="1">
    <source>
        <dbReference type="SAM" id="MobiDB-lite"/>
    </source>
</evidence>
<evidence type="ECO:0000313" key="2">
    <source>
        <dbReference type="EMBL" id="ETO01157.1"/>
    </source>
</evidence>
<reference evidence="2 3" key="1">
    <citation type="journal article" date="2013" name="Curr. Biol.">
        <title>The Genome of the Foraminiferan Reticulomyxa filosa.</title>
        <authorList>
            <person name="Glockner G."/>
            <person name="Hulsmann N."/>
            <person name="Schleicher M."/>
            <person name="Noegel A.A."/>
            <person name="Eichinger L."/>
            <person name="Gallinger C."/>
            <person name="Pawlowski J."/>
            <person name="Sierra R."/>
            <person name="Euteneuer U."/>
            <person name="Pillet L."/>
            <person name="Moustafa A."/>
            <person name="Platzer M."/>
            <person name="Groth M."/>
            <person name="Szafranski K."/>
            <person name="Schliwa M."/>
        </authorList>
    </citation>
    <scope>NUCLEOTIDE SEQUENCE [LARGE SCALE GENOMIC DNA]</scope>
</reference>
<feature type="compositionally biased region" description="Polar residues" evidence="1">
    <location>
        <begin position="11"/>
        <end position="20"/>
    </location>
</feature>
<gene>
    <name evidence="2" type="ORF">RFI_36283</name>
</gene>
<feature type="compositionally biased region" description="Basic and acidic residues" evidence="1">
    <location>
        <begin position="1"/>
        <end position="10"/>
    </location>
</feature>
<dbReference type="AlphaFoldDB" id="X6LJ20"/>
<accession>X6LJ20</accession>
<dbReference type="Proteomes" id="UP000023152">
    <property type="component" value="Unassembled WGS sequence"/>
</dbReference>
<name>X6LJ20_RETFI</name>
<feature type="region of interest" description="Disordered" evidence="1">
    <location>
        <begin position="1"/>
        <end position="75"/>
    </location>
</feature>
<evidence type="ECO:0000313" key="3">
    <source>
        <dbReference type="Proteomes" id="UP000023152"/>
    </source>
</evidence>
<organism evidence="2 3">
    <name type="scientific">Reticulomyxa filosa</name>
    <dbReference type="NCBI Taxonomy" id="46433"/>
    <lineage>
        <taxon>Eukaryota</taxon>
        <taxon>Sar</taxon>
        <taxon>Rhizaria</taxon>
        <taxon>Retaria</taxon>
        <taxon>Foraminifera</taxon>
        <taxon>Monothalamids</taxon>
        <taxon>Reticulomyxidae</taxon>
        <taxon>Reticulomyxa</taxon>
    </lineage>
</organism>
<sequence>MQNDSNERTVRNNTTATSNIPVHGAEHDTPMTDMSTSLQSQHDNTLSATEPVPSSLPTTDLDTQLSRASTLRVRRRREMENDSAFAELDEKIDNKEHDIAIPASKKQKLNNPPYQFITPTVPIPTENFGDQIYIILCRLISHCIQNGVSVGVPKVFHEFGVTEMFVESLIK</sequence>